<keyword evidence="7" id="KW-1185">Reference proteome</keyword>
<protein>
    <submittedName>
        <fullName evidence="6">Helix-turn-helix transcriptional regulator</fullName>
    </submittedName>
</protein>
<organism evidence="6 7">
    <name type="scientific">Catenulispora pinistramenti</name>
    <dbReference type="NCBI Taxonomy" id="2705254"/>
    <lineage>
        <taxon>Bacteria</taxon>
        <taxon>Bacillati</taxon>
        <taxon>Actinomycetota</taxon>
        <taxon>Actinomycetes</taxon>
        <taxon>Catenulisporales</taxon>
        <taxon>Catenulisporaceae</taxon>
        <taxon>Catenulispora</taxon>
    </lineage>
</organism>
<dbReference type="SUPFAM" id="SSF46785">
    <property type="entry name" value="Winged helix' DNA-binding domain"/>
    <property type="match status" value="1"/>
</dbReference>
<dbReference type="InterPro" id="IPR036390">
    <property type="entry name" value="WH_DNA-bd_sf"/>
</dbReference>
<feature type="region of interest" description="Disordered" evidence="4">
    <location>
        <begin position="143"/>
        <end position="175"/>
    </location>
</feature>
<keyword evidence="2" id="KW-0238">DNA-binding</keyword>
<feature type="compositionally biased region" description="Low complexity" evidence="4">
    <location>
        <begin position="146"/>
        <end position="155"/>
    </location>
</feature>
<dbReference type="EMBL" id="JAAFYZ010000190">
    <property type="protein sequence ID" value="MBS2552462.1"/>
    <property type="molecule type" value="Genomic_DNA"/>
</dbReference>
<dbReference type="PANTHER" id="PTHR33204:SF36">
    <property type="entry name" value="TRANSCRIPTIONAL REGULATORY PROTEIN"/>
    <property type="match status" value="1"/>
</dbReference>
<dbReference type="Gene3D" id="1.10.10.10">
    <property type="entry name" value="Winged helix-like DNA-binding domain superfamily/Winged helix DNA-binding domain"/>
    <property type="match status" value="1"/>
</dbReference>
<sequence length="175" mass="19233">MQRTNFSSQLAACSIARTLDVIGEPWSPLILRDVWVGLRRFDQIQADLGISRKVLTERLTYLVEEGIMERLPYDQRPRYEYHLTQKGTELVDLLMVMTAWGDRWLAGEAGPPVLYRHHACGEISHVDLRCAHCGEPMHAGDVDALAGPGAAGPESAGRESAEAEPAGAEPADQLA</sequence>
<proteinExistence type="predicted"/>
<dbReference type="RefSeq" id="WP_212018061.1">
    <property type="nucleotide sequence ID" value="NZ_JAAFYZ010000190.1"/>
</dbReference>
<gene>
    <name evidence="6" type="ORF">KGQ19_36975</name>
</gene>
<feature type="domain" description="HTH hxlR-type" evidence="5">
    <location>
        <begin position="13"/>
        <end position="109"/>
    </location>
</feature>
<evidence type="ECO:0000256" key="2">
    <source>
        <dbReference type="ARBA" id="ARBA00023125"/>
    </source>
</evidence>
<name>A0ABS5L297_9ACTN</name>
<dbReference type="Pfam" id="PF01638">
    <property type="entry name" value="HxlR"/>
    <property type="match status" value="1"/>
</dbReference>
<evidence type="ECO:0000259" key="5">
    <source>
        <dbReference type="PROSITE" id="PS51118"/>
    </source>
</evidence>
<evidence type="ECO:0000313" key="7">
    <source>
        <dbReference type="Proteomes" id="UP000730482"/>
    </source>
</evidence>
<keyword evidence="1" id="KW-0805">Transcription regulation</keyword>
<dbReference type="PROSITE" id="PS51118">
    <property type="entry name" value="HTH_HXLR"/>
    <property type="match status" value="1"/>
</dbReference>
<evidence type="ECO:0000313" key="6">
    <source>
        <dbReference type="EMBL" id="MBS2552462.1"/>
    </source>
</evidence>
<dbReference type="InterPro" id="IPR036388">
    <property type="entry name" value="WH-like_DNA-bd_sf"/>
</dbReference>
<feature type="compositionally biased region" description="Low complexity" evidence="4">
    <location>
        <begin position="163"/>
        <end position="175"/>
    </location>
</feature>
<keyword evidence="3" id="KW-0804">Transcription</keyword>
<dbReference type="InterPro" id="IPR002577">
    <property type="entry name" value="HTH_HxlR"/>
</dbReference>
<dbReference type="Proteomes" id="UP000730482">
    <property type="component" value="Unassembled WGS sequence"/>
</dbReference>
<accession>A0ABS5L297</accession>
<evidence type="ECO:0000256" key="4">
    <source>
        <dbReference type="SAM" id="MobiDB-lite"/>
    </source>
</evidence>
<evidence type="ECO:0000256" key="3">
    <source>
        <dbReference type="ARBA" id="ARBA00023163"/>
    </source>
</evidence>
<evidence type="ECO:0000256" key="1">
    <source>
        <dbReference type="ARBA" id="ARBA00023015"/>
    </source>
</evidence>
<reference evidence="6 7" key="1">
    <citation type="submission" date="2020-02" db="EMBL/GenBank/DDBJ databases">
        <title>Acidophilic actinobacteria isolated from forest soil.</title>
        <authorList>
            <person name="Golinska P."/>
        </authorList>
    </citation>
    <scope>NUCLEOTIDE SEQUENCE [LARGE SCALE GENOMIC DNA]</scope>
    <source>
        <strain evidence="6 7">NL8</strain>
    </source>
</reference>
<dbReference type="PANTHER" id="PTHR33204">
    <property type="entry name" value="TRANSCRIPTIONAL REGULATOR, MARR FAMILY"/>
    <property type="match status" value="1"/>
</dbReference>
<comment type="caution">
    <text evidence="6">The sequence shown here is derived from an EMBL/GenBank/DDBJ whole genome shotgun (WGS) entry which is preliminary data.</text>
</comment>